<dbReference type="PANTHER" id="PTHR35010">
    <property type="entry name" value="BLL4672 PROTEIN-RELATED"/>
    <property type="match status" value="1"/>
</dbReference>
<proteinExistence type="predicted"/>
<evidence type="ECO:0000313" key="2">
    <source>
        <dbReference type="Proteomes" id="UP000199645"/>
    </source>
</evidence>
<dbReference type="AlphaFoldDB" id="A0A1I2KJC7"/>
<evidence type="ECO:0000313" key="1">
    <source>
        <dbReference type="EMBL" id="SFF65046.1"/>
    </source>
</evidence>
<dbReference type="PANTHER" id="PTHR35010:SF2">
    <property type="entry name" value="BLL4672 PROTEIN"/>
    <property type="match status" value="1"/>
</dbReference>
<keyword evidence="2" id="KW-1185">Reference proteome</keyword>
<protein>
    <submittedName>
        <fullName evidence="1">Helix-turn-helix domain-containing protein</fullName>
    </submittedName>
</protein>
<dbReference type="STRING" id="35752.SAMN05421541_116143"/>
<accession>A0A1I2KJC7</accession>
<dbReference type="RefSeq" id="WP_373871136.1">
    <property type="nucleotide sequence ID" value="NZ_BOMT01000086.1"/>
</dbReference>
<dbReference type="EMBL" id="FONV01000016">
    <property type="protein sequence ID" value="SFF65046.1"/>
    <property type="molecule type" value="Genomic_DNA"/>
</dbReference>
<dbReference type="Pfam" id="PF13560">
    <property type="entry name" value="HTH_31"/>
    <property type="match status" value="1"/>
</dbReference>
<dbReference type="Proteomes" id="UP000199645">
    <property type="component" value="Unassembled WGS sequence"/>
</dbReference>
<organism evidence="1 2">
    <name type="scientific">Actinoplanes philippinensis</name>
    <dbReference type="NCBI Taxonomy" id="35752"/>
    <lineage>
        <taxon>Bacteria</taxon>
        <taxon>Bacillati</taxon>
        <taxon>Actinomycetota</taxon>
        <taxon>Actinomycetes</taxon>
        <taxon>Micromonosporales</taxon>
        <taxon>Micromonosporaceae</taxon>
        <taxon>Actinoplanes</taxon>
    </lineage>
</organism>
<name>A0A1I2KJC7_9ACTN</name>
<reference evidence="1 2" key="1">
    <citation type="submission" date="2016-10" db="EMBL/GenBank/DDBJ databases">
        <authorList>
            <person name="de Groot N.N."/>
        </authorList>
    </citation>
    <scope>NUCLEOTIDE SEQUENCE [LARGE SCALE GENOMIC DNA]</scope>
    <source>
        <strain evidence="1 2">DSM 43019</strain>
    </source>
</reference>
<sequence length="52" mass="5974">MLSDLSVDYYTRLEQPRGPRPSEQALTAVARGLRLTLDERDHLFRLGGYVCH</sequence>
<gene>
    <name evidence="1" type="ORF">SAMN05421541_116143</name>
</gene>